<evidence type="ECO:0000256" key="5">
    <source>
        <dbReference type="HAMAP-Rule" id="MF_00527"/>
    </source>
</evidence>
<evidence type="ECO:0000256" key="2">
    <source>
        <dbReference type="ARBA" id="ARBA00022763"/>
    </source>
</evidence>
<comment type="caution">
    <text evidence="6">The sequence shown here is derived from an EMBL/GenBank/DDBJ whole genome shotgun (WGS) entry which is preliminary data.</text>
</comment>
<proteinExistence type="inferred from homology"/>
<dbReference type="GO" id="GO:0003905">
    <property type="term" value="F:alkylbase DNA N-glycosylase activity"/>
    <property type="evidence" value="ECO:0007669"/>
    <property type="project" value="InterPro"/>
</dbReference>
<dbReference type="PANTHER" id="PTHR10429">
    <property type="entry name" value="DNA-3-METHYLADENINE GLYCOSYLASE"/>
    <property type="match status" value="1"/>
</dbReference>
<dbReference type="HAMAP" id="MF_00527">
    <property type="entry name" value="3MGH"/>
    <property type="match status" value="1"/>
</dbReference>
<keyword evidence="4 5" id="KW-0234">DNA repair</keyword>
<keyword evidence="6" id="KW-0326">Glycosidase</keyword>
<evidence type="ECO:0000256" key="3">
    <source>
        <dbReference type="ARBA" id="ARBA00022801"/>
    </source>
</evidence>
<dbReference type="EMBL" id="JACIDH010000002">
    <property type="protein sequence ID" value="MBB3878734.1"/>
    <property type="molecule type" value="Genomic_DNA"/>
</dbReference>
<dbReference type="InterPro" id="IPR003180">
    <property type="entry name" value="MPG"/>
</dbReference>
<dbReference type="RefSeq" id="WP_183950902.1">
    <property type="nucleotide sequence ID" value="NZ_JACIDH010000002.1"/>
</dbReference>
<protein>
    <recommendedName>
        <fullName evidence="5">Putative 3-methyladenine DNA glycosylase</fullName>
        <ecNumber evidence="5">3.2.2.-</ecNumber>
    </recommendedName>
</protein>
<evidence type="ECO:0000313" key="6">
    <source>
        <dbReference type="EMBL" id="MBB3878734.1"/>
    </source>
</evidence>
<dbReference type="InterPro" id="IPR036995">
    <property type="entry name" value="MPG_sf"/>
</dbReference>
<dbReference type="EC" id="3.2.2.-" evidence="5"/>
<dbReference type="Pfam" id="PF02245">
    <property type="entry name" value="Pur_DNA_glyco"/>
    <property type="match status" value="1"/>
</dbReference>
<evidence type="ECO:0000256" key="4">
    <source>
        <dbReference type="ARBA" id="ARBA00023204"/>
    </source>
</evidence>
<organism evidence="6 7">
    <name type="scientific">Sphingomonas pseudosanguinis</name>
    <dbReference type="NCBI Taxonomy" id="413712"/>
    <lineage>
        <taxon>Bacteria</taxon>
        <taxon>Pseudomonadati</taxon>
        <taxon>Pseudomonadota</taxon>
        <taxon>Alphaproteobacteria</taxon>
        <taxon>Sphingomonadales</taxon>
        <taxon>Sphingomonadaceae</taxon>
        <taxon>Sphingomonas</taxon>
    </lineage>
</organism>
<dbReference type="NCBIfam" id="TIGR00567">
    <property type="entry name" value="3mg"/>
    <property type="match status" value="1"/>
</dbReference>
<accession>A0A7W6A7S5</accession>
<dbReference type="AlphaFoldDB" id="A0A7W6A7S5"/>
<keyword evidence="7" id="KW-1185">Reference proteome</keyword>
<sequence>MRALPPDFYTQDVDQVARGLIGATLRCEGVGGVIVETEAYDAADPASHSFAGRTARNAAMFGPVGHAYVYRIYGLHHCLNIVCGVPGSAVLIRAIEPRHGIERMRERRGMAMRERDLCAGPGRLCQALGIDLACDGATLTQPPFELERPVVMPPIVIGPRIGITRAADRPRRFGWAGSPWLSKAFSTNSSASQQE</sequence>
<evidence type="ECO:0000256" key="1">
    <source>
        <dbReference type="ARBA" id="ARBA00009232"/>
    </source>
</evidence>
<reference evidence="6 7" key="1">
    <citation type="submission" date="2020-08" db="EMBL/GenBank/DDBJ databases">
        <title>Genomic Encyclopedia of Type Strains, Phase IV (KMG-IV): sequencing the most valuable type-strain genomes for metagenomic binning, comparative biology and taxonomic classification.</title>
        <authorList>
            <person name="Goeker M."/>
        </authorList>
    </citation>
    <scope>NUCLEOTIDE SEQUENCE [LARGE SCALE GENOMIC DNA]</scope>
    <source>
        <strain evidence="6 7">DSM 19512</strain>
    </source>
</reference>
<dbReference type="FunFam" id="3.10.300.10:FF:000001">
    <property type="entry name" value="Putative 3-methyladenine DNA glycosylase"/>
    <property type="match status" value="1"/>
</dbReference>
<dbReference type="Gene3D" id="3.10.300.10">
    <property type="entry name" value="Methylpurine-DNA glycosylase (MPG)"/>
    <property type="match status" value="1"/>
</dbReference>
<keyword evidence="3 5" id="KW-0378">Hydrolase</keyword>
<dbReference type="CDD" id="cd00540">
    <property type="entry name" value="AAG"/>
    <property type="match status" value="1"/>
</dbReference>
<dbReference type="SUPFAM" id="SSF50486">
    <property type="entry name" value="FMT C-terminal domain-like"/>
    <property type="match status" value="1"/>
</dbReference>
<dbReference type="GO" id="GO:0003677">
    <property type="term" value="F:DNA binding"/>
    <property type="evidence" value="ECO:0007669"/>
    <property type="project" value="InterPro"/>
</dbReference>
<evidence type="ECO:0000313" key="7">
    <source>
        <dbReference type="Proteomes" id="UP000538670"/>
    </source>
</evidence>
<comment type="similarity">
    <text evidence="1 5">Belongs to the DNA glycosylase MPG family.</text>
</comment>
<dbReference type="Proteomes" id="UP000538670">
    <property type="component" value="Unassembled WGS sequence"/>
</dbReference>
<dbReference type="GO" id="GO:0006284">
    <property type="term" value="P:base-excision repair"/>
    <property type="evidence" value="ECO:0007669"/>
    <property type="project" value="InterPro"/>
</dbReference>
<dbReference type="InterPro" id="IPR011034">
    <property type="entry name" value="Formyl_transferase-like_C_sf"/>
</dbReference>
<name>A0A7W6A7S5_9SPHN</name>
<dbReference type="PANTHER" id="PTHR10429:SF0">
    <property type="entry name" value="DNA-3-METHYLADENINE GLYCOSYLASE"/>
    <property type="match status" value="1"/>
</dbReference>
<dbReference type="NCBIfam" id="NF002003">
    <property type="entry name" value="PRK00802.1-3"/>
    <property type="match status" value="1"/>
</dbReference>
<gene>
    <name evidence="6" type="ORF">GGR48_001147</name>
</gene>
<keyword evidence="2 5" id="KW-0227">DNA damage</keyword>